<comment type="caution">
    <text evidence="2">The sequence shown here is derived from an EMBL/GenBank/DDBJ whole genome shotgun (WGS) entry which is preliminary data.</text>
</comment>
<sequence>MTYLSAKRPAIRYKQPQLSALPHARGQLAIRATTSSRTDNSDMIYSIVESCSKTLTTNSSLPRPIRHMGLEPHQNDRCQIKRS</sequence>
<organism evidence="2 3">
    <name type="scientific">Daphnia magna</name>
    <dbReference type="NCBI Taxonomy" id="35525"/>
    <lineage>
        <taxon>Eukaryota</taxon>
        <taxon>Metazoa</taxon>
        <taxon>Ecdysozoa</taxon>
        <taxon>Arthropoda</taxon>
        <taxon>Crustacea</taxon>
        <taxon>Branchiopoda</taxon>
        <taxon>Diplostraca</taxon>
        <taxon>Cladocera</taxon>
        <taxon>Anomopoda</taxon>
        <taxon>Daphniidae</taxon>
        <taxon>Daphnia</taxon>
    </lineage>
</organism>
<dbReference type="EMBL" id="JAOYFB010000001">
    <property type="protein sequence ID" value="KAK4004175.1"/>
    <property type="molecule type" value="Genomic_DNA"/>
</dbReference>
<dbReference type="Proteomes" id="UP001234178">
    <property type="component" value="Unassembled WGS sequence"/>
</dbReference>
<protein>
    <submittedName>
        <fullName evidence="2">Uncharacterized protein</fullName>
    </submittedName>
</protein>
<feature type="compositionally biased region" description="Basic and acidic residues" evidence="1">
    <location>
        <begin position="68"/>
        <end position="83"/>
    </location>
</feature>
<keyword evidence="3" id="KW-1185">Reference proteome</keyword>
<gene>
    <name evidence="2" type="ORF">OUZ56_005919</name>
</gene>
<reference evidence="2 3" key="1">
    <citation type="journal article" date="2023" name="Nucleic Acids Res.">
        <title>The hologenome of Daphnia magna reveals possible DNA methylation and microbiome-mediated evolution of the host genome.</title>
        <authorList>
            <person name="Chaturvedi A."/>
            <person name="Li X."/>
            <person name="Dhandapani V."/>
            <person name="Marshall H."/>
            <person name="Kissane S."/>
            <person name="Cuenca-Cambronero M."/>
            <person name="Asole G."/>
            <person name="Calvet F."/>
            <person name="Ruiz-Romero M."/>
            <person name="Marangio P."/>
            <person name="Guigo R."/>
            <person name="Rago D."/>
            <person name="Mirbahai L."/>
            <person name="Eastwood N."/>
            <person name="Colbourne J.K."/>
            <person name="Zhou J."/>
            <person name="Mallon E."/>
            <person name="Orsini L."/>
        </authorList>
    </citation>
    <scope>NUCLEOTIDE SEQUENCE [LARGE SCALE GENOMIC DNA]</scope>
    <source>
        <strain evidence="2">LRV0_1</strain>
    </source>
</reference>
<accession>A0ABQ9YU47</accession>
<feature type="region of interest" description="Disordered" evidence="1">
    <location>
        <begin position="58"/>
        <end position="83"/>
    </location>
</feature>
<evidence type="ECO:0000313" key="3">
    <source>
        <dbReference type="Proteomes" id="UP001234178"/>
    </source>
</evidence>
<proteinExistence type="predicted"/>
<evidence type="ECO:0000256" key="1">
    <source>
        <dbReference type="SAM" id="MobiDB-lite"/>
    </source>
</evidence>
<evidence type="ECO:0000313" key="2">
    <source>
        <dbReference type="EMBL" id="KAK4004175.1"/>
    </source>
</evidence>
<name>A0ABQ9YU47_9CRUS</name>